<dbReference type="OrthoDB" id="10023328at2759"/>
<feature type="domain" description="ParB-like N-terminal" evidence="10">
    <location>
        <begin position="65"/>
        <end position="160"/>
    </location>
</feature>
<evidence type="ECO:0000256" key="7">
    <source>
        <dbReference type="ARBA" id="ARBA00023002"/>
    </source>
</evidence>
<evidence type="ECO:0000256" key="8">
    <source>
        <dbReference type="ARBA" id="ARBA00023157"/>
    </source>
</evidence>
<evidence type="ECO:0000256" key="5">
    <source>
        <dbReference type="ARBA" id="ARBA00022840"/>
    </source>
</evidence>
<comment type="similarity">
    <text evidence="1">Belongs to the sulfiredoxin family.</text>
</comment>
<dbReference type="SUPFAM" id="SSF110849">
    <property type="entry name" value="ParB/Sulfiredoxin"/>
    <property type="match status" value="1"/>
</dbReference>
<dbReference type="GO" id="GO:0005737">
    <property type="term" value="C:cytoplasm"/>
    <property type="evidence" value="ECO:0007669"/>
    <property type="project" value="TreeGrafter"/>
</dbReference>
<dbReference type="HOGENOM" id="CLU_124532_1_0_1"/>
<keyword evidence="6" id="KW-0049">Antioxidant</keyword>
<dbReference type="Gene3D" id="3.90.1530.10">
    <property type="entry name" value="Conserved hypothetical protein from pyrococcus furiosus pfu- 392566-001, ParB domain"/>
    <property type="match status" value="1"/>
</dbReference>
<dbReference type="InterPro" id="IPR016692">
    <property type="entry name" value="Sulfiredoxin"/>
</dbReference>
<dbReference type="SMART" id="SM00470">
    <property type="entry name" value="ParB"/>
    <property type="match status" value="1"/>
</dbReference>
<accession>B4Q2L3</accession>
<evidence type="ECO:0000313" key="11">
    <source>
        <dbReference type="EMBL" id="EDX02654.1"/>
    </source>
</evidence>
<dbReference type="OMA" id="SQIRRPI"/>
<evidence type="ECO:0000256" key="1">
    <source>
        <dbReference type="ARBA" id="ARBA00009609"/>
    </source>
</evidence>
<dbReference type="PANTHER" id="PTHR21348">
    <property type="match status" value="1"/>
</dbReference>
<evidence type="ECO:0000256" key="4">
    <source>
        <dbReference type="ARBA" id="ARBA00022741"/>
    </source>
</evidence>
<keyword evidence="4" id="KW-0547">Nucleotide-binding</keyword>
<keyword evidence="8" id="KW-1015">Disulfide bond</keyword>
<dbReference type="InterPro" id="IPR036086">
    <property type="entry name" value="ParB/Sulfiredoxin_sf"/>
</dbReference>
<keyword evidence="3" id="KW-0488">Methylation</keyword>
<evidence type="ECO:0000259" key="10">
    <source>
        <dbReference type="SMART" id="SM00470"/>
    </source>
</evidence>
<gene>
    <name evidence="11" type="primary">Dyak\GE17693</name>
    <name evidence="11" type="synonym">dyak_GLEANR_19000</name>
    <name evidence="11" type="synonym">GE17693</name>
    <name evidence="11" type="ORF">Dyak_GE17693</name>
</gene>
<proteinExistence type="inferred from homology"/>
<organism evidence="11 12">
    <name type="scientific">Drosophila yakuba</name>
    <name type="common">Fruit fly</name>
    <dbReference type="NCBI Taxonomy" id="7245"/>
    <lineage>
        <taxon>Eukaryota</taxon>
        <taxon>Metazoa</taxon>
        <taxon>Ecdysozoa</taxon>
        <taxon>Arthropoda</taxon>
        <taxon>Hexapoda</taxon>
        <taxon>Insecta</taxon>
        <taxon>Pterygota</taxon>
        <taxon>Neoptera</taxon>
        <taxon>Endopterygota</taxon>
        <taxon>Diptera</taxon>
        <taxon>Brachycera</taxon>
        <taxon>Muscomorpha</taxon>
        <taxon>Ephydroidea</taxon>
        <taxon>Drosophilidae</taxon>
        <taxon>Drosophila</taxon>
        <taxon>Sophophora</taxon>
    </lineage>
</organism>
<keyword evidence="5" id="KW-0067">ATP-binding</keyword>
<dbReference type="GO" id="GO:0034599">
    <property type="term" value="P:cellular response to oxidative stress"/>
    <property type="evidence" value="ECO:0007669"/>
    <property type="project" value="TreeGrafter"/>
</dbReference>
<dbReference type="InterPro" id="IPR003115">
    <property type="entry name" value="ParB_N"/>
</dbReference>
<evidence type="ECO:0000256" key="9">
    <source>
        <dbReference type="ARBA" id="ARBA00047514"/>
    </source>
</evidence>
<name>B4Q2L3_DROYA</name>
<dbReference type="GO" id="GO:0032542">
    <property type="term" value="F:sulfiredoxin activity"/>
    <property type="evidence" value="ECO:0007669"/>
    <property type="project" value="UniProtKB-EC"/>
</dbReference>
<dbReference type="EC" id="1.8.98.2" evidence="2"/>
<comment type="catalytic activity">
    <reaction evidence="9">
        <text>S-hydroxy-S-oxy-L-cysteinyl-[peroxiredoxin] + [protein]-dithiol + ATP = S-hydroxy-L-cysteinyl-[peroxiredoxin] + [protein]-disulfide + ADP + phosphate</text>
        <dbReference type="Rhea" id="RHEA:17545"/>
        <dbReference type="Rhea" id="RHEA-COMP:10593"/>
        <dbReference type="Rhea" id="RHEA-COMP:10594"/>
        <dbReference type="Rhea" id="RHEA-COMP:13681"/>
        <dbReference type="Rhea" id="RHEA-COMP:17976"/>
        <dbReference type="ChEBI" id="CHEBI:29950"/>
        <dbReference type="ChEBI" id="CHEBI:30616"/>
        <dbReference type="ChEBI" id="CHEBI:43474"/>
        <dbReference type="ChEBI" id="CHEBI:50058"/>
        <dbReference type="ChEBI" id="CHEBI:61973"/>
        <dbReference type="ChEBI" id="CHEBI:61974"/>
        <dbReference type="ChEBI" id="CHEBI:456216"/>
        <dbReference type="EC" id="1.8.98.2"/>
    </reaction>
</comment>
<dbReference type="CDD" id="cd16395">
    <property type="entry name" value="Srx"/>
    <property type="match status" value="1"/>
</dbReference>
<evidence type="ECO:0000256" key="2">
    <source>
        <dbReference type="ARBA" id="ARBA00013055"/>
    </source>
</evidence>
<dbReference type="eggNOG" id="KOG3388">
    <property type="taxonomic scope" value="Eukaryota"/>
</dbReference>
<reference evidence="11 12" key="1">
    <citation type="journal article" date="2007" name="Nature">
        <title>Evolution of genes and genomes on the Drosophila phylogeny.</title>
        <authorList>
            <consortium name="Drosophila 12 Genomes Consortium"/>
            <person name="Clark A.G."/>
            <person name="Eisen M.B."/>
            <person name="Smith D.R."/>
            <person name="Bergman C.M."/>
            <person name="Oliver B."/>
            <person name="Markow T.A."/>
            <person name="Kaufman T.C."/>
            <person name="Kellis M."/>
            <person name="Gelbart W."/>
            <person name="Iyer V.N."/>
            <person name="Pollard D.A."/>
            <person name="Sackton T.B."/>
            <person name="Larracuente A.M."/>
            <person name="Singh N.D."/>
            <person name="Abad J.P."/>
            <person name="Abt D.N."/>
            <person name="Adryan B."/>
            <person name="Aguade M."/>
            <person name="Akashi H."/>
            <person name="Anderson W.W."/>
            <person name="Aquadro C.F."/>
            <person name="Ardell D.H."/>
            <person name="Arguello R."/>
            <person name="Artieri C.G."/>
            <person name="Barbash D.A."/>
            <person name="Barker D."/>
            <person name="Barsanti P."/>
            <person name="Batterham P."/>
            <person name="Batzoglou S."/>
            <person name="Begun D."/>
            <person name="Bhutkar A."/>
            <person name="Blanco E."/>
            <person name="Bosak S.A."/>
            <person name="Bradley R.K."/>
            <person name="Brand A.D."/>
            <person name="Brent M.R."/>
            <person name="Brooks A.N."/>
            <person name="Brown R.H."/>
            <person name="Butlin R.K."/>
            <person name="Caggese C."/>
            <person name="Calvi B.R."/>
            <person name="Bernardo de Carvalho A."/>
            <person name="Caspi A."/>
            <person name="Castrezana S."/>
            <person name="Celniker S.E."/>
            <person name="Chang J.L."/>
            <person name="Chapple C."/>
            <person name="Chatterji S."/>
            <person name="Chinwalla A."/>
            <person name="Civetta A."/>
            <person name="Clifton S.W."/>
            <person name="Comeron J.M."/>
            <person name="Costello J.C."/>
            <person name="Coyne J.A."/>
            <person name="Daub J."/>
            <person name="David R.G."/>
            <person name="Delcher A.L."/>
            <person name="Delehaunty K."/>
            <person name="Do C.B."/>
            <person name="Ebling H."/>
            <person name="Edwards K."/>
            <person name="Eickbush T."/>
            <person name="Evans J.D."/>
            <person name="Filipski A."/>
            <person name="Findeiss S."/>
            <person name="Freyhult E."/>
            <person name="Fulton L."/>
            <person name="Fulton R."/>
            <person name="Garcia A.C."/>
            <person name="Gardiner A."/>
            <person name="Garfield D.A."/>
            <person name="Garvin B.E."/>
            <person name="Gibson G."/>
            <person name="Gilbert D."/>
            <person name="Gnerre S."/>
            <person name="Godfrey J."/>
            <person name="Good R."/>
            <person name="Gotea V."/>
            <person name="Gravely B."/>
            <person name="Greenberg A.J."/>
            <person name="Griffiths-Jones S."/>
            <person name="Gross S."/>
            <person name="Guigo R."/>
            <person name="Gustafson E.A."/>
            <person name="Haerty W."/>
            <person name="Hahn M.W."/>
            <person name="Halligan D.L."/>
            <person name="Halpern A.L."/>
            <person name="Halter G.M."/>
            <person name="Han M.V."/>
            <person name="Heger A."/>
            <person name="Hillier L."/>
            <person name="Hinrichs A.S."/>
            <person name="Holmes I."/>
            <person name="Hoskins R.A."/>
            <person name="Hubisz M.J."/>
            <person name="Hultmark D."/>
            <person name="Huntley M.A."/>
            <person name="Jaffe D.B."/>
            <person name="Jagadeeshan S."/>
            <person name="Jeck W.R."/>
            <person name="Johnson J."/>
            <person name="Jones C.D."/>
            <person name="Jordan W.C."/>
            <person name="Karpen G.H."/>
            <person name="Kataoka E."/>
            <person name="Keightley P.D."/>
            <person name="Kheradpour P."/>
            <person name="Kirkness E.F."/>
            <person name="Koerich L.B."/>
            <person name="Kristiansen K."/>
            <person name="Kudrna D."/>
            <person name="Kulathinal R.J."/>
            <person name="Kumar S."/>
            <person name="Kwok R."/>
            <person name="Lander E."/>
            <person name="Langley C.H."/>
            <person name="Lapoint R."/>
            <person name="Lazzaro B.P."/>
            <person name="Lee S.J."/>
            <person name="Levesque L."/>
            <person name="Li R."/>
            <person name="Lin C.F."/>
            <person name="Lin M.F."/>
            <person name="Lindblad-Toh K."/>
            <person name="Llopart A."/>
            <person name="Long M."/>
            <person name="Low L."/>
            <person name="Lozovsky E."/>
            <person name="Lu J."/>
            <person name="Luo M."/>
            <person name="Machado C.A."/>
            <person name="Makalowski W."/>
            <person name="Marzo M."/>
            <person name="Matsuda M."/>
            <person name="Matzkin L."/>
            <person name="McAllister B."/>
            <person name="McBride C.S."/>
            <person name="McKernan B."/>
            <person name="McKernan K."/>
            <person name="Mendez-Lago M."/>
            <person name="Minx P."/>
            <person name="Mollenhauer M.U."/>
            <person name="Montooth K."/>
            <person name="Mount S.M."/>
            <person name="Mu X."/>
            <person name="Myers E."/>
            <person name="Negre B."/>
            <person name="Newfeld S."/>
            <person name="Nielsen R."/>
            <person name="Noor M.A."/>
            <person name="O'Grady P."/>
            <person name="Pachter L."/>
            <person name="Papaceit M."/>
            <person name="Parisi M.J."/>
            <person name="Parisi M."/>
            <person name="Parts L."/>
            <person name="Pedersen J.S."/>
            <person name="Pesole G."/>
            <person name="Phillippy A.M."/>
            <person name="Ponting C.P."/>
            <person name="Pop M."/>
            <person name="Porcelli D."/>
            <person name="Powell J.R."/>
            <person name="Prohaska S."/>
            <person name="Pruitt K."/>
            <person name="Puig M."/>
            <person name="Quesneville H."/>
            <person name="Ram K.R."/>
            <person name="Rand D."/>
            <person name="Rasmussen M.D."/>
            <person name="Reed L.K."/>
            <person name="Reenan R."/>
            <person name="Reily A."/>
            <person name="Remington K.A."/>
            <person name="Rieger T.T."/>
            <person name="Ritchie M.G."/>
            <person name="Robin C."/>
            <person name="Rogers Y.H."/>
            <person name="Rohde C."/>
            <person name="Rozas J."/>
            <person name="Rubenfield M.J."/>
            <person name="Ruiz A."/>
            <person name="Russo S."/>
            <person name="Salzberg S.L."/>
            <person name="Sanchez-Gracia A."/>
            <person name="Saranga D.J."/>
            <person name="Sato H."/>
            <person name="Schaeffer S.W."/>
            <person name="Schatz M.C."/>
            <person name="Schlenke T."/>
            <person name="Schwartz R."/>
            <person name="Segarra C."/>
            <person name="Singh R.S."/>
            <person name="Sirot L."/>
            <person name="Sirota M."/>
            <person name="Sisneros N.B."/>
            <person name="Smith C.D."/>
            <person name="Smith T.F."/>
            <person name="Spieth J."/>
            <person name="Stage D.E."/>
            <person name="Stark A."/>
            <person name="Stephan W."/>
            <person name="Strausberg R.L."/>
            <person name="Strempel S."/>
            <person name="Sturgill D."/>
            <person name="Sutton G."/>
            <person name="Sutton G.G."/>
            <person name="Tao W."/>
            <person name="Teichmann S."/>
            <person name="Tobari Y.N."/>
            <person name="Tomimura Y."/>
            <person name="Tsolas J.M."/>
            <person name="Valente V.L."/>
            <person name="Venter E."/>
            <person name="Venter J.C."/>
            <person name="Vicario S."/>
            <person name="Vieira F.G."/>
            <person name="Vilella A.J."/>
            <person name="Villasante A."/>
            <person name="Walenz B."/>
            <person name="Wang J."/>
            <person name="Wasserman M."/>
            <person name="Watts T."/>
            <person name="Wilson D."/>
            <person name="Wilson R.K."/>
            <person name="Wing R.A."/>
            <person name="Wolfner M.F."/>
            <person name="Wong A."/>
            <person name="Wong G.K."/>
            <person name="Wu C.I."/>
            <person name="Wu G."/>
            <person name="Yamamoto D."/>
            <person name="Yang H.P."/>
            <person name="Yang S.P."/>
            <person name="Yorke J.A."/>
            <person name="Yoshida K."/>
            <person name="Zdobnov E."/>
            <person name="Zhang P."/>
            <person name="Zhang Y."/>
            <person name="Zimin A.V."/>
            <person name="Baldwin J."/>
            <person name="Abdouelleil A."/>
            <person name="Abdulkadir J."/>
            <person name="Abebe A."/>
            <person name="Abera B."/>
            <person name="Abreu J."/>
            <person name="Acer S.C."/>
            <person name="Aftuck L."/>
            <person name="Alexander A."/>
            <person name="An P."/>
            <person name="Anderson E."/>
            <person name="Anderson S."/>
            <person name="Arachi H."/>
            <person name="Azer M."/>
            <person name="Bachantsang P."/>
            <person name="Barry A."/>
            <person name="Bayul T."/>
            <person name="Berlin A."/>
            <person name="Bessette D."/>
            <person name="Bloom T."/>
            <person name="Blye J."/>
            <person name="Boguslavskiy L."/>
            <person name="Bonnet C."/>
            <person name="Boukhgalter B."/>
            <person name="Bourzgui I."/>
            <person name="Brown A."/>
            <person name="Cahill P."/>
            <person name="Channer S."/>
            <person name="Cheshatsang Y."/>
            <person name="Chuda L."/>
            <person name="Citroen M."/>
            <person name="Collymore A."/>
            <person name="Cooke P."/>
            <person name="Costello M."/>
            <person name="D'Aco K."/>
            <person name="Daza R."/>
            <person name="De Haan G."/>
            <person name="DeGray S."/>
            <person name="DeMaso C."/>
            <person name="Dhargay N."/>
            <person name="Dooley K."/>
            <person name="Dooley E."/>
            <person name="Doricent M."/>
            <person name="Dorje P."/>
            <person name="Dorjee K."/>
            <person name="Dupes A."/>
            <person name="Elong R."/>
            <person name="Falk J."/>
            <person name="Farina A."/>
            <person name="Faro S."/>
            <person name="Ferguson D."/>
            <person name="Fisher S."/>
            <person name="Foley C.D."/>
            <person name="Franke A."/>
            <person name="Friedrich D."/>
            <person name="Gadbois L."/>
            <person name="Gearin G."/>
            <person name="Gearin C.R."/>
            <person name="Giannoukos G."/>
            <person name="Goode T."/>
            <person name="Graham J."/>
            <person name="Grandbois E."/>
            <person name="Grewal S."/>
            <person name="Gyaltsen K."/>
            <person name="Hafez N."/>
            <person name="Hagos B."/>
            <person name="Hall J."/>
            <person name="Henson C."/>
            <person name="Hollinger A."/>
            <person name="Honan T."/>
            <person name="Huard M.D."/>
            <person name="Hughes L."/>
            <person name="Hurhula B."/>
            <person name="Husby M.E."/>
            <person name="Kamat A."/>
            <person name="Kanga B."/>
            <person name="Kashin S."/>
            <person name="Khazanovich D."/>
            <person name="Kisner P."/>
            <person name="Lance K."/>
            <person name="Lara M."/>
            <person name="Lee W."/>
            <person name="Lennon N."/>
            <person name="Letendre F."/>
            <person name="LeVine R."/>
            <person name="Lipovsky A."/>
            <person name="Liu X."/>
            <person name="Liu J."/>
            <person name="Liu S."/>
            <person name="Lokyitsang T."/>
            <person name="Lokyitsang Y."/>
            <person name="Lubonja R."/>
            <person name="Lui A."/>
            <person name="MacDonald P."/>
            <person name="Magnisalis V."/>
            <person name="Maru K."/>
            <person name="Matthews C."/>
            <person name="McCusker W."/>
            <person name="McDonough S."/>
            <person name="Mehta T."/>
            <person name="Meldrim J."/>
            <person name="Meneus L."/>
            <person name="Mihai O."/>
            <person name="Mihalev A."/>
            <person name="Mihova T."/>
            <person name="Mittelman R."/>
            <person name="Mlenga V."/>
            <person name="Montmayeur A."/>
            <person name="Mulrain L."/>
            <person name="Navidi A."/>
            <person name="Naylor J."/>
            <person name="Negash T."/>
            <person name="Nguyen T."/>
            <person name="Nguyen N."/>
            <person name="Nicol R."/>
            <person name="Norbu C."/>
            <person name="Norbu N."/>
            <person name="Novod N."/>
            <person name="O'Neill B."/>
            <person name="Osman S."/>
            <person name="Markiewicz E."/>
            <person name="Oyono O.L."/>
            <person name="Patti C."/>
            <person name="Phunkhang P."/>
            <person name="Pierre F."/>
            <person name="Priest M."/>
            <person name="Raghuraman S."/>
            <person name="Rege F."/>
            <person name="Reyes R."/>
            <person name="Rise C."/>
            <person name="Rogov P."/>
            <person name="Ross K."/>
            <person name="Ryan E."/>
            <person name="Settipalli S."/>
            <person name="Shea T."/>
            <person name="Sherpa N."/>
            <person name="Shi L."/>
            <person name="Shih D."/>
            <person name="Sparrow T."/>
            <person name="Spaulding J."/>
            <person name="Stalker J."/>
            <person name="Stange-Thomann N."/>
            <person name="Stavropoulos S."/>
            <person name="Stone C."/>
            <person name="Strader C."/>
            <person name="Tesfaye S."/>
            <person name="Thomson T."/>
            <person name="Thoulutsang Y."/>
            <person name="Thoulutsang D."/>
            <person name="Topham K."/>
            <person name="Topping I."/>
            <person name="Tsamla T."/>
            <person name="Vassiliev H."/>
            <person name="Vo A."/>
            <person name="Wangchuk T."/>
            <person name="Wangdi T."/>
            <person name="Weiand M."/>
            <person name="Wilkinson J."/>
            <person name="Wilson A."/>
            <person name="Yadav S."/>
            <person name="Young G."/>
            <person name="Yu Q."/>
            <person name="Zembek L."/>
            <person name="Zhong D."/>
            <person name="Zimmer A."/>
            <person name="Zwirko Z."/>
            <person name="Jaffe D.B."/>
            <person name="Alvarez P."/>
            <person name="Brockman W."/>
            <person name="Butler J."/>
            <person name="Chin C."/>
            <person name="Gnerre S."/>
            <person name="Grabherr M."/>
            <person name="Kleber M."/>
            <person name="Mauceli E."/>
            <person name="MacCallum I."/>
        </authorList>
    </citation>
    <scope>NUCLEOTIDE SEQUENCE [LARGE SCALE GENOMIC DNA]</scope>
    <source>
        <strain evidence="12">Tai18E2 / Tucson 14021-0261.01</strain>
    </source>
</reference>
<dbReference type="KEGG" id="dya:Dyak_GE17693"/>
<evidence type="ECO:0000313" key="12">
    <source>
        <dbReference type="Proteomes" id="UP000002282"/>
    </source>
</evidence>
<dbReference type="PANTHER" id="PTHR21348:SF2">
    <property type="entry name" value="SULFIREDOXIN-1"/>
    <property type="match status" value="1"/>
</dbReference>
<dbReference type="Proteomes" id="UP000002282">
    <property type="component" value="Chromosome X"/>
</dbReference>
<dbReference type="AlphaFoldDB" id="B4Q2L3"/>
<keyword evidence="12" id="KW-1185">Reference proteome</keyword>
<sequence>MEFISHFLRVTSRRTVLGPILQRNRSEIIQKQSLTNRQAFSRYRSRSSCSTMDTTVHSAGIDETHLVPMSVIQRPIPSVLDEQKVQSLMETIKYEASEEEVPPIDLLWITGSEGGDYYFSFGGCHRFEAYKRLQRPTIKAKLVKSTLGDLYHYMGSSAPKYLA</sequence>
<reference evidence="11 12" key="2">
    <citation type="journal article" date="2007" name="PLoS Biol.">
        <title>Principles of genome evolution in the Drosophila melanogaster species group.</title>
        <authorList>
            <person name="Ranz J.M."/>
            <person name="Maurin D."/>
            <person name="Chan Y.S."/>
            <person name="von Grotthuss M."/>
            <person name="Hillier L.W."/>
            <person name="Roote J."/>
            <person name="Ashburner M."/>
            <person name="Bergman C.M."/>
        </authorList>
    </citation>
    <scope>NUCLEOTIDE SEQUENCE [LARGE SCALE GENOMIC DNA]</scope>
    <source>
        <strain evidence="12">Tai18E2 / Tucson 14021-0261.01</strain>
    </source>
</reference>
<keyword evidence="7 11" id="KW-0560">Oxidoreductase</keyword>
<dbReference type="EMBL" id="CM000162">
    <property type="protein sequence ID" value="EDX02654.1"/>
    <property type="molecule type" value="Genomic_DNA"/>
</dbReference>
<evidence type="ECO:0000256" key="6">
    <source>
        <dbReference type="ARBA" id="ARBA00022862"/>
    </source>
</evidence>
<evidence type="ECO:0000256" key="3">
    <source>
        <dbReference type="ARBA" id="ARBA00022481"/>
    </source>
</evidence>
<dbReference type="Pfam" id="PF02195">
    <property type="entry name" value="ParB_N"/>
    <property type="match status" value="1"/>
</dbReference>
<dbReference type="GO" id="GO:0005524">
    <property type="term" value="F:ATP binding"/>
    <property type="evidence" value="ECO:0007669"/>
    <property type="project" value="UniProtKB-KW"/>
</dbReference>
<dbReference type="PhylomeDB" id="B4Q2L3"/>
<protein>
    <recommendedName>
        <fullName evidence="2">sulfiredoxin</fullName>
        <ecNumber evidence="2">1.8.98.2</ecNumber>
    </recommendedName>
</protein>
<dbReference type="FunFam" id="3.90.1530.10:FF:000001">
    <property type="entry name" value="Sulfiredoxin"/>
    <property type="match status" value="1"/>
</dbReference>